<dbReference type="Pfam" id="PF04655">
    <property type="entry name" value="APH_6_hur"/>
    <property type="match status" value="1"/>
</dbReference>
<dbReference type="Proteomes" id="UP001579974">
    <property type="component" value="Unassembled WGS sequence"/>
</dbReference>
<evidence type="ECO:0000313" key="2">
    <source>
        <dbReference type="Proteomes" id="UP001579974"/>
    </source>
</evidence>
<keyword evidence="2" id="KW-1185">Reference proteome</keyword>
<protein>
    <submittedName>
        <fullName evidence="1">Aminoglycoside phosphotransferase family protein</fullName>
    </submittedName>
</protein>
<organism evidence="1 2">
    <name type="scientific">Alicyclobacillus fastidiosus</name>
    <dbReference type="NCBI Taxonomy" id="392011"/>
    <lineage>
        <taxon>Bacteria</taxon>
        <taxon>Bacillati</taxon>
        <taxon>Bacillota</taxon>
        <taxon>Bacilli</taxon>
        <taxon>Bacillales</taxon>
        <taxon>Alicyclobacillaceae</taxon>
        <taxon>Alicyclobacillus</taxon>
    </lineage>
</organism>
<evidence type="ECO:0000313" key="1">
    <source>
        <dbReference type="EMBL" id="MFB5189317.1"/>
    </source>
</evidence>
<dbReference type="InterPro" id="IPR011009">
    <property type="entry name" value="Kinase-like_dom_sf"/>
</dbReference>
<dbReference type="EMBL" id="JBDXSU010000002">
    <property type="protein sequence ID" value="MFB5189317.1"/>
    <property type="molecule type" value="Genomic_DNA"/>
</dbReference>
<accession>A0ABV5ACG8</accession>
<dbReference type="RefSeq" id="WP_275476791.1">
    <property type="nucleotide sequence ID" value="NZ_CP162940.1"/>
</dbReference>
<proteinExistence type="predicted"/>
<dbReference type="InterPro" id="IPR006748">
    <property type="entry name" value="NH2Glyco/OHUrea_AB-resist_kin"/>
</dbReference>
<gene>
    <name evidence="1" type="ORF">KKP3000_002324</name>
</gene>
<comment type="caution">
    <text evidence="1">The sequence shown here is derived from an EMBL/GenBank/DDBJ whole genome shotgun (WGS) entry which is preliminary data.</text>
</comment>
<dbReference type="Gene3D" id="3.90.1200.10">
    <property type="match status" value="1"/>
</dbReference>
<dbReference type="SUPFAM" id="SSF56112">
    <property type="entry name" value="Protein kinase-like (PK-like)"/>
    <property type="match status" value="1"/>
</dbReference>
<name>A0ABV5ACG8_9BACL</name>
<sequence>MDFVPIDFATRLETLYGQQGEQWLRDLPELLERCQERFDLRLEAPFPNLTWNLVLQASRCDGTPVVLKMAVRKAELYRERTALHAYSGRGGIQVLDADDDLGAVVLERADPGTALSTIEDDDLATGIFCSVFRALHGEASTISSASGPLVPIEEHFSGIERYRQRHCKGNAEPLSAYWVERASECLAYLVSSTRDRVVLHGDLHHDNILQHRRGGWAVIDPKGIVGDRHFDTIQFLLNYIERDGDPYTVLTRRIGIISTALRLSARRIAMWGLARGVLEACWTIEDGRTEVHQGVDIAKRFARYLDAIGVKD</sequence>
<reference evidence="1 2" key="1">
    <citation type="journal article" date="2024" name="Int. J. Mol. Sci.">
        <title>Exploration of Alicyclobacillus spp. Genome in Search of Antibiotic Resistance.</title>
        <authorList>
            <person name="Bucka-Kolendo J."/>
            <person name="Kiousi D.E."/>
            <person name="Dekowska A."/>
            <person name="Mikolajczuk-Szczyrba A."/>
            <person name="Karadedos D.M."/>
            <person name="Michael P."/>
            <person name="Galanis A."/>
            <person name="Sokolowska B."/>
        </authorList>
    </citation>
    <scope>NUCLEOTIDE SEQUENCE [LARGE SCALE GENOMIC DNA]</scope>
    <source>
        <strain evidence="1 2">KKP 3000</strain>
    </source>
</reference>